<gene>
    <name evidence="2" type="ORF">SAMN00808754_0878</name>
</gene>
<dbReference type="Pfam" id="PF22743">
    <property type="entry name" value="PspAA"/>
    <property type="match status" value="1"/>
</dbReference>
<accession>A0A1W1VK19</accession>
<feature type="domain" description="PspA-associated" evidence="1">
    <location>
        <begin position="1"/>
        <end position="85"/>
    </location>
</feature>
<dbReference type="RefSeq" id="WP_084664376.1">
    <property type="nucleotide sequence ID" value="NZ_LT838272.1"/>
</dbReference>
<evidence type="ECO:0000259" key="1">
    <source>
        <dbReference type="Pfam" id="PF22743"/>
    </source>
</evidence>
<dbReference type="Proteomes" id="UP000192569">
    <property type="component" value="Chromosome I"/>
</dbReference>
<dbReference type="AlphaFoldDB" id="A0A1W1VK19"/>
<dbReference type="InterPro" id="IPR054437">
    <property type="entry name" value="PspA-assoc_dom"/>
</dbReference>
<dbReference type="EMBL" id="LT838272">
    <property type="protein sequence ID" value="SMB93570.1"/>
    <property type="molecule type" value="Genomic_DNA"/>
</dbReference>
<evidence type="ECO:0000313" key="3">
    <source>
        <dbReference type="Proteomes" id="UP000192569"/>
    </source>
</evidence>
<organism evidence="2 3">
    <name type="scientific">Thermanaeromonas toyohensis ToBE</name>
    <dbReference type="NCBI Taxonomy" id="698762"/>
    <lineage>
        <taxon>Bacteria</taxon>
        <taxon>Bacillati</taxon>
        <taxon>Bacillota</taxon>
        <taxon>Clostridia</taxon>
        <taxon>Neomoorellales</taxon>
        <taxon>Neomoorellaceae</taxon>
        <taxon>Thermanaeromonas</taxon>
    </lineage>
</organism>
<sequence>MIIRVLTEGQYRVEGEALNELDRLDNHLLDAISNNDEEGFNRYFREVLALIRGHGKKVPDTELIESDLILPAPDTTLAEARELFASYPRDLLQD</sequence>
<proteinExistence type="predicted"/>
<dbReference type="OrthoDB" id="5244559at2"/>
<name>A0A1W1VK19_9FIRM</name>
<protein>
    <recommendedName>
        <fullName evidence="1">PspA-associated domain-containing protein</fullName>
    </recommendedName>
</protein>
<dbReference type="STRING" id="698762.SAMN00808754_0878"/>
<reference evidence="2 3" key="1">
    <citation type="submission" date="2017-04" db="EMBL/GenBank/DDBJ databases">
        <authorList>
            <person name="Afonso C.L."/>
            <person name="Miller P.J."/>
            <person name="Scott M.A."/>
            <person name="Spackman E."/>
            <person name="Goraichik I."/>
            <person name="Dimitrov K.M."/>
            <person name="Suarez D.L."/>
            <person name="Swayne D.E."/>
        </authorList>
    </citation>
    <scope>NUCLEOTIDE SEQUENCE [LARGE SCALE GENOMIC DNA]</scope>
    <source>
        <strain evidence="2 3">ToBE</strain>
    </source>
</reference>
<keyword evidence="3" id="KW-1185">Reference proteome</keyword>
<evidence type="ECO:0000313" key="2">
    <source>
        <dbReference type="EMBL" id="SMB93570.1"/>
    </source>
</evidence>